<gene>
    <name evidence="3" type="ORF">ZOSMA_18G00680</name>
</gene>
<keyword evidence="4" id="KW-1185">Reference proteome</keyword>
<dbReference type="OrthoDB" id="29853at2759"/>
<dbReference type="PANTHER" id="PTHR12161">
    <property type="entry name" value="IST1 FAMILY MEMBER"/>
    <property type="match status" value="1"/>
</dbReference>
<comment type="similarity">
    <text evidence="1">Belongs to the IST1 family.</text>
</comment>
<feature type="compositionally biased region" description="Polar residues" evidence="2">
    <location>
        <begin position="376"/>
        <end position="389"/>
    </location>
</feature>
<evidence type="ECO:0008006" key="5">
    <source>
        <dbReference type="Google" id="ProtNLM"/>
    </source>
</evidence>
<dbReference type="FunFam" id="1.20.1260.60:FF:000002">
    <property type="entry name" value="Vacuolar protein sorting-associated protein IST1"/>
    <property type="match status" value="1"/>
</dbReference>
<dbReference type="Pfam" id="PF03398">
    <property type="entry name" value="Ist1"/>
    <property type="match status" value="1"/>
</dbReference>
<evidence type="ECO:0000313" key="4">
    <source>
        <dbReference type="Proteomes" id="UP000036987"/>
    </source>
</evidence>
<dbReference type="PANTHER" id="PTHR12161:SF14">
    <property type="entry name" value="REGULATOR OF VPS4 ACTIVITY IN THE MVB PATHWAY PROTEIN"/>
    <property type="match status" value="1"/>
</dbReference>
<accession>A0A0K9PPG5</accession>
<evidence type="ECO:0000313" key="3">
    <source>
        <dbReference type="EMBL" id="KMZ70973.1"/>
    </source>
</evidence>
<dbReference type="InterPro" id="IPR005061">
    <property type="entry name" value="Ist1"/>
</dbReference>
<comment type="caution">
    <text evidence="3">The sequence shown here is derived from an EMBL/GenBank/DDBJ whole genome shotgun (WGS) entry which is preliminary data.</text>
</comment>
<feature type="compositionally biased region" description="Polar residues" evidence="2">
    <location>
        <begin position="257"/>
        <end position="269"/>
    </location>
</feature>
<evidence type="ECO:0000256" key="2">
    <source>
        <dbReference type="SAM" id="MobiDB-lite"/>
    </source>
</evidence>
<dbReference type="OMA" id="HENARTH"/>
<evidence type="ECO:0000256" key="1">
    <source>
        <dbReference type="ARBA" id="ARBA00005536"/>
    </source>
</evidence>
<feature type="region of interest" description="Disordered" evidence="2">
    <location>
        <begin position="438"/>
        <end position="490"/>
    </location>
</feature>
<reference evidence="4" key="1">
    <citation type="journal article" date="2016" name="Nature">
        <title>The genome of the seagrass Zostera marina reveals angiosperm adaptation to the sea.</title>
        <authorList>
            <person name="Olsen J.L."/>
            <person name="Rouze P."/>
            <person name="Verhelst B."/>
            <person name="Lin Y.-C."/>
            <person name="Bayer T."/>
            <person name="Collen J."/>
            <person name="Dattolo E."/>
            <person name="De Paoli E."/>
            <person name="Dittami S."/>
            <person name="Maumus F."/>
            <person name="Michel G."/>
            <person name="Kersting A."/>
            <person name="Lauritano C."/>
            <person name="Lohaus R."/>
            <person name="Toepel M."/>
            <person name="Tonon T."/>
            <person name="Vanneste K."/>
            <person name="Amirebrahimi M."/>
            <person name="Brakel J."/>
            <person name="Bostroem C."/>
            <person name="Chovatia M."/>
            <person name="Grimwood J."/>
            <person name="Jenkins J.W."/>
            <person name="Jueterbock A."/>
            <person name="Mraz A."/>
            <person name="Stam W.T."/>
            <person name="Tice H."/>
            <person name="Bornberg-Bauer E."/>
            <person name="Green P.J."/>
            <person name="Pearson G.A."/>
            <person name="Procaccini G."/>
            <person name="Duarte C.M."/>
            <person name="Schmutz J."/>
            <person name="Reusch T.B.H."/>
            <person name="Van de Peer Y."/>
        </authorList>
    </citation>
    <scope>NUCLEOTIDE SEQUENCE [LARGE SCALE GENOMIC DNA]</scope>
    <source>
        <strain evidence="4">cv. Finnish</strain>
    </source>
</reference>
<dbReference type="Gene3D" id="1.20.1260.60">
    <property type="entry name" value="Vacuolar protein sorting-associated protein Ist1"/>
    <property type="match status" value="1"/>
</dbReference>
<dbReference type="STRING" id="29655.A0A0K9PPG5"/>
<dbReference type="AlphaFoldDB" id="A0A0K9PPG5"/>
<protein>
    <recommendedName>
        <fullName evidence="5">Regulator of Vps4 activity in the MVB pathway protein</fullName>
    </recommendedName>
</protein>
<organism evidence="3 4">
    <name type="scientific">Zostera marina</name>
    <name type="common">Eelgrass</name>
    <dbReference type="NCBI Taxonomy" id="29655"/>
    <lineage>
        <taxon>Eukaryota</taxon>
        <taxon>Viridiplantae</taxon>
        <taxon>Streptophyta</taxon>
        <taxon>Embryophyta</taxon>
        <taxon>Tracheophyta</taxon>
        <taxon>Spermatophyta</taxon>
        <taxon>Magnoliopsida</taxon>
        <taxon>Liliopsida</taxon>
        <taxon>Zosteraceae</taxon>
        <taxon>Zostera</taxon>
    </lineage>
</organism>
<dbReference type="GO" id="GO:0008104">
    <property type="term" value="P:intracellular protein localization"/>
    <property type="evidence" value="ECO:0000318"/>
    <property type="project" value="GO_Central"/>
</dbReference>
<dbReference type="GO" id="GO:0015031">
    <property type="term" value="P:protein transport"/>
    <property type="evidence" value="ECO:0007669"/>
    <property type="project" value="InterPro"/>
</dbReference>
<dbReference type="Proteomes" id="UP000036987">
    <property type="component" value="Unassembled WGS sequence"/>
</dbReference>
<name>A0A0K9PPG5_ZOSMR</name>
<feature type="region of interest" description="Disordered" evidence="2">
    <location>
        <begin position="247"/>
        <end position="269"/>
    </location>
</feature>
<feature type="compositionally biased region" description="Basic and acidic residues" evidence="2">
    <location>
        <begin position="351"/>
        <end position="365"/>
    </location>
</feature>
<proteinExistence type="inferred from homology"/>
<feature type="region of interest" description="Disordered" evidence="2">
    <location>
        <begin position="286"/>
        <end position="405"/>
    </location>
</feature>
<sequence>MLASFLGRKFSTKCKQLMKPMKVRITMIRNRKGAMLKILKKDVADLLANGHDANALVRMDALILEMNKLSCYDMIDHFCDHIMSRLSFLEKKRDCPEDDDREAVATLIFAAARFPDLPELIGLRQTFIERYGTSVEAPVNQQILEKTSTKSFSKDRKLRVMQEISQEFNVPWNANSFKQTLNQKKHNPSSKPELHRRLDAPLSDLNGESPDVKHSVSKNVHTISDSNRGLRNTPIVQDRHMRELEINRHDDKPRSAFSETPTKQENTTAAIDLRNSPTVQDRHMKELEINRSSRKPGLPFSRTATKQEDKTTAMDLIPPPYVKAKERNDNAAANVSKNLIPPPYVKSNSKKNGDVVDSNKIEPRRRFTAAAESIIQDRSTANRQELGNTSDKRPKPTSVRRTHSKLKNVAVADKFKAPIEDDDDEMMDKLLKHYSGKGMVHRKSNSWAQGKSSDDQNIDSNGPEMQRSATTSRNAMEPDRSSPLVHPRLPDYDEIAARFNALKRKN</sequence>
<dbReference type="EMBL" id="LFYR01000692">
    <property type="protein sequence ID" value="KMZ70973.1"/>
    <property type="molecule type" value="Genomic_DNA"/>
</dbReference>
<dbReference type="InterPro" id="IPR042277">
    <property type="entry name" value="IST1-like"/>
</dbReference>